<keyword evidence="1" id="KW-0489">Methyltransferase</keyword>
<dbReference type="PANTHER" id="PTHR43861">
    <property type="entry name" value="TRANS-ACONITATE 2-METHYLTRANSFERASE-RELATED"/>
    <property type="match status" value="1"/>
</dbReference>
<dbReference type="Gene3D" id="3.40.50.150">
    <property type="entry name" value="Vaccinia Virus protein VP39"/>
    <property type="match status" value="1"/>
</dbReference>
<dbReference type="SUPFAM" id="SSF53335">
    <property type="entry name" value="S-adenosyl-L-methionine-dependent methyltransferases"/>
    <property type="match status" value="1"/>
</dbReference>
<sequence>MALDSAQYDSLVAEYETSLNLPSRRCNVANLFANLSDIRGLRILDLSTGTGYFARSMAKLGASKVVGVDINHGMLGKAKELITADPAVPKDVIELELGDVFGPLSLRSADPGSFDIVAGVWSLNYAGNQAMMNQAFENIAKYLKDGGRFVSIIPSKVAHGNNGPGFDSKTGWYGVRRRIIGEVENGFRLRLAFLTDPPLGFDCYDLDHAVYFKAAEGAGLKDVKTDVKEKVAPPFEEGEDQPYWDRYLQWPLFDVITATK</sequence>
<protein>
    <recommendedName>
        <fullName evidence="3">Methyltransferase domain-containing protein</fullName>
    </recommendedName>
</protein>
<gene>
    <name evidence="4" type="ORF">FJTKL_08645</name>
</gene>
<evidence type="ECO:0000313" key="5">
    <source>
        <dbReference type="Proteomes" id="UP001600888"/>
    </source>
</evidence>
<dbReference type="Pfam" id="PF13649">
    <property type="entry name" value="Methyltransf_25"/>
    <property type="match status" value="1"/>
</dbReference>
<evidence type="ECO:0000256" key="2">
    <source>
        <dbReference type="ARBA" id="ARBA00022679"/>
    </source>
</evidence>
<dbReference type="PANTHER" id="PTHR43861:SF1">
    <property type="entry name" value="TRANS-ACONITATE 2-METHYLTRANSFERASE"/>
    <property type="match status" value="1"/>
</dbReference>
<organism evidence="4 5">
    <name type="scientific">Diaporthe vaccinii</name>
    <dbReference type="NCBI Taxonomy" id="105482"/>
    <lineage>
        <taxon>Eukaryota</taxon>
        <taxon>Fungi</taxon>
        <taxon>Dikarya</taxon>
        <taxon>Ascomycota</taxon>
        <taxon>Pezizomycotina</taxon>
        <taxon>Sordariomycetes</taxon>
        <taxon>Sordariomycetidae</taxon>
        <taxon>Diaporthales</taxon>
        <taxon>Diaporthaceae</taxon>
        <taxon>Diaporthe</taxon>
        <taxon>Diaporthe eres species complex</taxon>
    </lineage>
</organism>
<accession>A0ABR4ERA8</accession>
<evidence type="ECO:0000313" key="4">
    <source>
        <dbReference type="EMBL" id="KAL2284816.1"/>
    </source>
</evidence>
<comment type="caution">
    <text evidence="4">The sequence shown here is derived from an EMBL/GenBank/DDBJ whole genome shotgun (WGS) entry which is preliminary data.</text>
</comment>
<keyword evidence="5" id="KW-1185">Reference proteome</keyword>
<reference evidence="4 5" key="1">
    <citation type="submission" date="2024-03" db="EMBL/GenBank/DDBJ databases">
        <title>A high-quality draft genome sequence of Diaporthe vaccinii, a causative agent of upright dieback and viscid rot disease in cranberry plants.</title>
        <authorList>
            <person name="Sarrasin M."/>
            <person name="Lang B.F."/>
            <person name="Burger G."/>
        </authorList>
    </citation>
    <scope>NUCLEOTIDE SEQUENCE [LARGE SCALE GENOMIC DNA]</scope>
    <source>
        <strain evidence="4 5">IS7</strain>
    </source>
</reference>
<dbReference type="CDD" id="cd02440">
    <property type="entry name" value="AdoMet_MTases"/>
    <property type="match status" value="1"/>
</dbReference>
<dbReference type="InterPro" id="IPR041698">
    <property type="entry name" value="Methyltransf_25"/>
</dbReference>
<evidence type="ECO:0000256" key="1">
    <source>
        <dbReference type="ARBA" id="ARBA00022603"/>
    </source>
</evidence>
<dbReference type="Proteomes" id="UP001600888">
    <property type="component" value="Unassembled WGS sequence"/>
</dbReference>
<evidence type="ECO:0000259" key="3">
    <source>
        <dbReference type="Pfam" id="PF13649"/>
    </source>
</evidence>
<dbReference type="EMBL" id="JBAWTH010000034">
    <property type="protein sequence ID" value="KAL2284816.1"/>
    <property type="molecule type" value="Genomic_DNA"/>
</dbReference>
<name>A0ABR4ERA8_9PEZI</name>
<feature type="domain" description="Methyltransferase" evidence="3">
    <location>
        <begin position="43"/>
        <end position="147"/>
    </location>
</feature>
<proteinExistence type="predicted"/>
<dbReference type="InterPro" id="IPR029063">
    <property type="entry name" value="SAM-dependent_MTases_sf"/>
</dbReference>
<keyword evidence="2" id="KW-0808">Transferase</keyword>